<proteinExistence type="predicted"/>
<organism evidence="1 2">
    <name type="scientific">Paramormyrops kingsleyae</name>
    <dbReference type="NCBI Taxonomy" id="1676925"/>
    <lineage>
        <taxon>Eukaryota</taxon>
        <taxon>Metazoa</taxon>
        <taxon>Chordata</taxon>
        <taxon>Craniata</taxon>
        <taxon>Vertebrata</taxon>
        <taxon>Euteleostomi</taxon>
        <taxon>Actinopterygii</taxon>
        <taxon>Neopterygii</taxon>
        <taxon>Teleostei</taxon>
        <taxon>Osteoglossocephala</taxon>
        <taxon>Osteoglossomorpha</taxon>
        <taxon>Osteoglossiformes</taxon>
        <taxon>Mormyridae</taxon>
        <taxon>Paramormyrops</taxon>
    </lineage>
</organism>
<protein>
    <submittedName>
        <fullName evidence="1">Cyclin dependent kinase 2 interacting protein</fullName>
    </submittedName>
</protein>
<accession>A0A3B3S840</accession>
<evidence type="ECO:0000313" key="2">
    <source>
        <dbReference type="Proteomes" id="UP000261540"/>
    </source>
</evidence>
<evidence type="ECO:0000313" key="1">
    <source>
        <dbReference type="Ensembl" id="ENSPKIP00000026633.1"/>
    </source>
</evidence>
<name>A0A3B3S840_9TELE</name>
<dbReference type="InterPro" id="IPR023250">
    <property type="entry name" value="Cyclin-dep_Kinase_2_interact"/>
</dbReference>
<dbReference type="AlphaFoldDB" id="A0A3B3S840"/>
<dbReference type="Proteomes" id="UP000261540">
    <property type="component" value="Unplaced"/>
</dbReference>
<keyword evidence="2" id="KW-1185">Reference proteome</keyword>
<sequence>MLVTVINSELQIIIPLSAKQPGVVSSARKPCLTGSVRKLKNIAADLHNFIFKWERLNDEGFSIASQIVNLEISKRSEKKSHIKLDCENRVNIEHSENEAELDSDMEDGCTALLAILGKMTHLVSKMEKMSCCTKGICALHTYQEGPSGTQSLLFQTWPVTHFDDISSKLFDAYKQELALKQIVVNEIAHISDPNLSLVFLSSWLYQPYIEDINKVLLESLLLETGHRMLT</sequence>
<reference evidence="1" key="1">
    <citation type="submission" date="2025-08" db="UniProtKB">
        <authorList>
            <consortium name="Ensembl"/>
        </authorList>
    </citation>
    <scope>IDENTIFICATION</scope>
</reference>
<dbReference type="Ensembl" id="ENSPKIT00000007391.1">
    <property type="protein sequence ID" value="ENSPKIP00000026633.1"/>
    <property type="gene ID" value="ENSPKIG00000009032.1"/>
</dbReference>
<reference evidence="1" key="2">
    <citation type="submission" date="2025-09" db="UniProtKB">
        <authorList>
            <consortium name="Ensembl"/>
        </authorList>
    </citation>
    <scope>IDENTIFICATION</scope>
</reference>
<dbReference type="PANTHER" id="PTHR15827:SF2">
    <property type="entry name" value="CYCLIN-DEPENDENT KINASE 2-INTERACTING PROTEIN"/>
    <property type="match status" value="1"/>
</dbReference>
<dbReference type="PANTHER" id="PTHR15827">
    <property type="entry name" value="CYCLIN-DEPENDENT KINASE 2-INTERACTING PROTEIN"/>
    <property type="match status" value="1"/>
</dbReference>
<dbReference type="GeneTree" id="ENSGT00390000015784"/>
<dbReference type="STRING" id="1676925.ENSPKIP00000026633"/>
<dbReference type="PRINTS" id="PR02040">
    <property type="entry name" value="CDK2IP"/>
</dbReference>